<dbReference type="PANTHER" id="PTHR20882:SF14">
    <property type="entry name" value="CYTOPLASMIC TRNA 2-THIOLATION PROTEIN 2"/>
    <property type="match status" value="1"/>
</dbReference>
<dbReference type="GO" id="GO:0005829">
    <property type="term" value="C:cytosol"/>
    <property type="evidence" value="ECO:0007669"/>
    <property type="project" value="TreeGrafter"/>
</dbReference>
<feature type="compositionally biased region" description="Low complexity" evidence="4">
    <location>
        <begin position="11"/>
        <end position="29"/>
    </location>
</feature>
<dbReference type="OrthoDB" id="25129at2759"/>
<dbReference type="STRING" id="215250.A0A316YBT1"/>
<comment type="pathway">
    <text evidence="3">tRNA modification; 5-methoxycarbonylmethyl-2-thiouridine-tRNA biosynthesis.</text>
</comment>
<dbReference type="EMBL" id="KZ819641">
    <property type="protein sequence ID" value="PWN86977.1"/>
    <property type="molecule type" value="Genomic_DNA"/>
</dbReference>
<dbReference type="InterPro" id="IPR014729">
    <property type="entry name" value="Rossmann-like_a/b/a_fold"/>
</dbReference>
<dbReference type="InParanoid" id="A0A316YBT1"/>
<organism evidence="5 6">
    <name type="scientific">Acaromyces ingoldii</name>
    <dbReference type="NCBI Taxonomy" id="215250"/>
    <lineage>
        <taxon>Eukaryota</taxon>
        <taxon>Fungi</taxon>
        <taxon>Dikarya</taxon>
        <taxon>Basidiomycota</taxon>
        <taxon>Ustilaginomycotina</taxon>
        <taxon>Exobasidiomycetes</taxon>
        <taxon>Exobasidiales</taxon>
        <taxon>Cryptobasidiaceae</taxon>
        <taxon>Acaromyces</taxon>
    </lineage>
</organism>
<comment type="function">
    <text evidence="3">Plays a central role in 2-thiolation of mcm(5)S(2)U at tRNA wobble positions of tRNA(Lys), tRNA(Glu) and tRNA(Gln). May act by forming a heterodimer with NCS6 that ligates sulfur from thiocarboxylated URM1 onto the uridine of tRNAs at wobble position. Prior mcm(5) tRNA modification by the elongator complex is required for 2-thiolation. May also be involved in protein urmylation.</text>
</comment>
<dbReference type="GO" id="GO:0016783">
    <property type="term" value="F:sulfurtransferase activity"/>
    <property type="evidence" value="ECO:0007669"/>
    <property type="project" value="TreeGrafter"/>
</dbReference>
<feature type="region of interest" description="Disordered" evidence="4">
    <location>
        <begin position="1"/>
        <end position="53"/>
    </location>
</feature>
<dbReference type="GO" id="GO:0000049">
    <property type="term" value="F:tRNA binding"/>
    <property type="evidence" value="ECO:0007669"/>
    <property type="project" value="InterPro"/>
</dbReference>
<sequence>MSTHRLEEATSSFSRLGPSSSSTSASSSSARAEVTLQQPPLEPVDRKERQRKLGRTCGRCRAERAQILIQTAAFCAGCLRRSVEMKSRMALEVVRGAALLARWEAWSAGREEAGAEAGAEAEVVLGCSGGVNSRALLRLARMALLPDRDPRSRKPREVGRIVVVHVDDSLLVPGASDRTARVRAMVEAEGGEEAGLSFVGLRIEDTFEDARFARSTLVASSSASSTRERRRRIRMQGGAQDAGAAALTRRLFATLRPDTTPRGALSNARTRAEDMRELLVGHLLRREAQRRGASALMTAENATRMAIRTVEAVAKGRGHKLPLEEANVRWNGVAVLRPMRDLVAKEVAFYARAAGLDDDCLAPSDAIASELLQRSPTTVAGLEGANGDKASIARLTESLIHLLERNVPSTVTTVNKTTSKLVFADDEATHGYEAEGQQQTHYQRIVNQASDVVGGGSAFEHVGPAVALRTKTRAISALEEESVEMGAQIGLRGSSNRLLSLARSLPQWSASLSPVGGCALCGMPRQRGLQAWRRGLTVTPATALSEEPALEADDNMQVHGEGEEEDLESHLCYGCSLILDLGDDVQGEAANIDLPMFVADRIAASKQAGPLTEQLASLDIKQQGENEQEGVQGQGNGDQEALHSSTNGSVRRGKRDALVKVDRRAMRQQLDGFLLPEEPDEAAAQEQQRVEAVRMDW</sequence>
<feature type="region of interest" description="Disordered" evidence="4">
    <location>
        <begin position="672"/>
        <end position="697"/>
    </location>
</feature>
<keyword evidence="2 3" id="KW-0819">tRNA processing</keyword>
<evidence type="ECO:0000256" key="3">
    <source>
        <dbReference type="HAMAP-Rule" id="MF_03054"/>
    </source>
</evidence>
<dbReference type="GO" id="GO:0016779">
    <property type="term" value="F:nucleotidyltransferase activity"/>
    <property type="evidence" value="ECO:0007669"/>
    <property type="project" value="UniProtKB-UniRule"/>
</dbReference>
<comment type="subcellular location">
    <subcellularLocation>
        <location evidence="3">Cytoplasm</location>
    </subcellularLocation>
</comment>
<dbReference type="Gene3D" id="3.40.50.620">
    <property type="entry name" value="HUPs"/>
    <property type="match status" value="1"/>
</dbReference>
<dbReference type="GO" id="GO:0002143">
    <property type="term" value="P:tRNA wobble position uridine thiolation"/>
    <property type="evidence" value="ECO:0007669"/>
    <property type="project" value="TreeGrafter"/>
</dbReference>
<evidence type="ECO:0000313" key="5">
    <source>
        <dbReference type="EMBL" id="PWN86977.1"/>
    </source>
</evidence>
<dbReference type="Proteomes" id="UP000245768">
    <property type="component" value="Unassembled WGS sequence"/>
</dbReference>
<keyword evidence="6" id="KW-1185">Reference proteome</keyword>
<dbReference type="PANTHER" id="PTHR20882">
    <property type="entry name" value="CYTOPLASMIC TRNA 2-THIOLATION PROTEIN 2"/>
    <property type="match status" value="1"/>
</dbReference>
<proteinExistence type="inferred from homology"/>
<evidence type="ECO:0000256" key="2">
    <source>
        <dbReference type="ARBA" id="ARBA00022694"/>
    </source>
</evidence>
<reference evidence="5 6" key="1">
    <citation type="journal article" date="2018" name="Mol. Biol. Evol.">
        <title>Broad Genomic Sampling Reveals a Smut Pathogenic Ancestry of the Fungal Clade Ustilaginomycotina.</title>
        <authorList>
            <person name="Kijpornyongpan T."/>
            <person name="Mondo S.J."/>
            <person name="Barry K."/>
            <person name="Sandor L."/>
            <person name="Lee J."/>
            <person name="Lipzen A."/>
            <person name="Pangilinan J."/>
            <person name="LaButti K."/>
            <person name="Hainaut M."/>
            <person name="Henrissat B."/>
            <person name="Grigoriev I.V."/>
            <person name="Spatafora J.W."/>
            <person name="Aime M.C."/>
        </authorList>
    </citation>
    <scope>NUCLEOTIDE SEQUENCE [LARGE SCALE GENOMIC DNA]</scope>
    <source>
        <strain evidence="5 6">MCA 4198</strain>
    </source>
</reference>
<evidence type="ECO:0000313" key="6">
    <source>
        <dbReference type="Proteomes" id="UP000245768"/>
    </source>
</evidence>
<dbReference type="AlphaFoldDB" id="A0A316YBT1"/>
<keyword evidence="1 3" id="KW-0963">Cytoplasm</keyword>
<name>A0A316YBT1_9BASI</name>
<dbReference type="GO" id="GO:0032447">
    <property type="term" value="P:protein urmylation"/>
    <property type="evidence" value="ECO:0007669"/>
    <property type="project" value="UniProtKB-UniRule"/>
</dbReference>
<feature type="region of interest" description="Disordered" evidence="4">
    <location>
        <begin position="624"/>
        <end position="658"/>
    </location>
</feature>
<feature type="compositionally biased region" description="Basic and acidic residues" evidence="4">
    <location>
        <begin position="688"/>
        <end position="697"/>
    </location>
</feature>
<dbReference type="InterPro" id="IPR019407">
    <property type="entry name" value="CTU2"/>
</dbReference>
<comment type="similarity">
    <text evidence="3">Belongs to the CTU2/NCS2 family.</text>
</comment>
<gene>
    <name evidence="3" type="primary">NCS2</name>
    <name evidence="3" type="synonym">CTU2</name>
    <name evidence="5" type="ORF">FA10DRAFT_190812</name>
</gene>
<protein>
    <recommendedName>
        <fullName evidence="3">Cytoplasmic tRNA 2-thiolation protein 2</fullName>
    </recommendedName>
</protein>
<evidence type="ECO:0000256" key="1">
    <source>
        <dbReference type="ARBA" id="ARBA00022490"/>
    </source>
</evidence>
<dbReference type="Pfam" id="PF10288">
    <property type="entry name" value="CTU2"/>
    <property type="match status" value="1"/>
</dbReference>
<dbReference type="HAMAP" id="MF_03054">
    <property type="entry name" value="CTU2"/>
    <property type="match status" value="1"/>
</dbReference>
<dbReference type="UniPathway" id="UPA00988"/>
<dbReference type="SUPFAM" id="SSF52402">
    <property type="entry name" value="Adenine nucleotide alpha hydrolases-like"/>
    <property type="match status" value="1"/>
</dbReference>
<evidence type="ECO:0000256" key="4">
    <source>
        <dbReference type="SAM" id="MobiDB-lite"/>
    </source>
</evidence>
<accession>A0A316YBT1</accession>